<keyword evidence="3" id="KW-1185">Reference proteome</keyword>
<organism evidence="2 3">
    <name type="scientific">Paracidovorax wautersii</name>
    <dbReference type="NCBI Taxonomy" id="1177982"/>
    <lineage>
        <taxon>Bacteria</taxon>
        <taxon>Pseudomonadati</taxon>
        <taxon>Pseudomonadota</taxon>
        <taxon>Betaproteobacteria</taxon>
        <taxon>Burkholderiales</taxon>
        <taxon>Comamonadaceae</taxon>
        <taxon>Paracidovorax</taxon>
    </lineage>
</organism>
<sequence>MTPLVSGLLTLASTVFNNVSSGNAKSPSASARGAGDAAEAGPSAVLTLSKDAATIAGFADRGIAVASRPLQGSLTKTPFVGPARTEGGAAWDANAAAVSKEDFQELLAGFGASEEEKAALTAGFDANQDGTITQAEFLKGLAQTRGSQGQTDFSQALMRLMDRPGDANGEVSAQEFAQFTTAFADAHTRRVA</sequence>
<dbReference type="Proteomes" id="UP001267710">
    <property type="component" value="Unassembled WGS sequence"/>
</dbReference>
<dbReference type="EMBL" id="JAVIZX010000001">
    <property type="protein sequence ID" value="MDR6215693.1"/>
    <property type="molecule type" value="Genomic_DNA"/>
</dbReference>
<evidence type="ECO:0000259" key="1">
    <source>
        <dbReference type="PROSITE" id="PS50222"/>
    </source>
</evidence>
<dbReference type="Gene3D" id="1.10.238.10">
    <property type="entry name" value="EF-hand"/>
    <property type="match status" value="1"/>
</dbReference>
<dbReference type="CDD" id="cd00051">
    <property type="entry name" value="EFh"/>
    <property type="match status" value="1"/>
</dbReference>
<evidence type="ECO:0000313" key="2">
    <source>
        <dbReference type="EMBL" id="MDR6215693.1"/>
    </source>
</evidence>
<name>A0ABU1IGL7_9BURK</name>
<proteinExistence type="predicted"/>
<dbReference type="InterPro" id="IPR002048">
    <property type="entry name" value="EF_hand_dom"/>
</dbReference>
<accession>A0ABU1IGL7</accession>
<protein>
    <recommendedName>
        <fullName evidence="1">EF-hand domain-containing protein</fullName>
    </recommendedName>
</protein>
<dbReference type="InterPro" id="IPR018247">
    <property type="entry name" value="EF_Hand_1_Ca_BS"/>
</dbReference>
<dbReference type="PROSITE" id="PS50222">
    <property type="entry name" value="EF_HAND_2"/>
    <property type="match status" value="1"/>
</dbReference>
<dbReference type="SUPFAM" id="SSF47473">
    <property type="entry name" value="EF-hand"/>
    <property type="match status" value="1"/>
</dbReference>
<dbReference type="RefSeq" id="WP_309830528.1">
    <property type="nucleotide sequence ID" value="NZ_JAVIZX010000001.1"/>
</dbReference>
<reference evidence="2 3" key="1">
    <citation type="submission" date="2023-08" db="EMBL/GenBank/DDBJ databases">
        <title>Functional and genomic diversity of the sorghum phyllosphere microbiome.</title>
        <authorList>
            <person name="Shade A."/>
        </authorList>
    </citation>
    <scope>NUCLEOTIDE SEQUENCE [LARGE SCALE GENOMIC DNA]</scope>
    <source>
        <strain evidence="2 3">SORGH_AS_0335</strain>
    </source>
</reference>
<dbReference type="PROSITE" id="PS00018">
    <property type="entry name" value="EF_HAND_1"/>
    <property type="match status" value="1"/>
</dbReference>
<evidence type="ECO:0000313" key="3">
    <source>
        <dbReference type="Proteomes" id="UP001267710"/>
    </source>
</evidence>
<gene>
    <name evidence="2" type="ORF">QE399_003382</name>
</gene>
<comment type="caution">
    <text evidence="2">The sequence shown here is derived from an EMBL/GenBank/DDBJ whole genome shotgun (WGS) entry which is preliminary data.</text>
</comment>
<dbReference type="InterPro" id="IPR011992">
    <property type="entry name" value="EF-hand-dom_pair"/>
</dbReference>
<feature type="domain" description="EF-hand" evidence="1">
    <location>
        <begin position="124"/>
        <end position="147"/>
    </location>
</feature>